<reference evidence="1" key="2">
    <citation type="journal article" date="2015" name="Fish Shellfish Immunol.">
        <title>Early steps in the European eel (Anguilla anguilla)-Vibrio vulnificus interaction in the gills: Role of the RtxA13 toxin.</title>
        <authorList>
            <person name="Callol A."/>
            <person name="Pajuelo D."/>
            <person name="Ebbesson L."/>
            <person name="Teles M."/>
            <person name="MacKenzie S."/>
            <person name="Amaro C."/>
        </authorList>
    </citation>
    <scope>NUCLEOTIDE SEQUENCE</scope>
</reference>
<dbReference type="AlphaFoldDB" id="A0A0E9U9S0"/>
<protein>
    <submittedName>
        <fullName evidence="1">Uncharacterized protein</fullName>
    </submittedName>
</protein>
<dbReference type="EMBL" id="GBXM01045996">
    <property type="protein sequence ID" value="JAH62581.1"/>
    <property type="molecule type" value="Transcribed_RNA"/>
</dbReference>
<accession>A0A0E9U9S0</accession>
<sequence>MCPSHARNYRIPHNLVLSELGSSKPHLMNAGQRNW</sequence>
<proteinExistence type="predicted"/>
<organism evidence="1">
    <name type="scientific">Anguilla anguilla</name>
    <name type="common">European freshwater eel</name>
    <name type="synonym">Muraena anguilla</name>
    <dbReference type="NCBI Taxonomy" id="7936"/>
    <lineage>
        <taxon>Eukaryota</taxon>
        <taxon>Metazoa</taxon>
        <taxon>Chordata</taxon>
        <taxon>Craniata</taxon>
        <taxon>Vertebrata</taxon>
        <taxon>Euteleostomi</taxon>
        <taxon>Actinopterygii</taxon>
        <taxon>Neopterygii</taxon>
        <taxon>Teleostei</taxon>
        <taxon>Anguilliformes</taxon>
        <taxon>Anguillidae</taxon>
        <taxon>Anguilla</taxon>
    </lineage>
</organism>
<evidence type="ECO:0000313" key="1">
    <source>
        <dbReference type="EMBL" id="JAH62581.1"/>
    </source>
</evidence>
<name>A0A0E9U9S0_ANGAN</name>
<reference evidence="1" key="1">
    <citation type="submission" date="2014-11" db="EMBL/GenBank/DDBJ databases">
        <authorList>
            <person name="Amaro Gonzalez C."/>
        </authorList>
    </citation>
    <scope>NUCLEOTIDE SEQUENCE</scope>
</reference>
<dbReference type="EMBL" id="GBXM01050650">
    <property type="protein sequence ID" value="JAH57927.1"/>
    <property type="molecule type" value="Transcribed_RNA"/>
</dbReference>